<reference evidence="2 3" key="1">
    <citation type="journal article" date="2018" name="Nat. Ecol. Evol.">
        <title>Pezizomycetes genomes reveal the molecular basis of ectomycorrhizal truffle lifestyle.</title>
        <authorList>
            <person name="Murat C."/>
            <person name="Payen T."/>
            <person name="Noel B."/>
            <person name="Kuo A."/>
            <person name="Morin E."/>
            <person name="Chen J."/>
            <person name="Kohler A."/>
            <person name="Krizsan K."/>
            <person name="Balestrini R."/>
            <person name="Da Silva C."/>
            <person name="Montanini B."/>
            <person name="Hainaut M."/>
            <person name="Levati E."/>
            <person name="Barry K.W."/>
            <person name="Belfiori B."/>
            <person name="Cichocki N."/>
            <person name="Clum A."/>
            <person name="Dockter R.B."/>
            <person name="Fauchery L."/>
            <person name="Guy J."/>
            <person name="Iotti M."/>
            <person name="Le Tacon F."/>
            <person name="Lindquist E.A."/>
            <person name="Lipzen A."/>
            <person name="Malagnac F."/>
            <person name="Mello A."/>
            <person name="Molinier V."/>
            <person name="Miyauchi S."/>
            <person name="Poulain J."/>
            <person name="Riccioni C."/>
            <person name="Rubini A."/>
            <person name="Sitrit Y."/>
            <person name="Splivallo R."/>
            <person name="Traeger S."/>
            <person name="Wang M."/>
            <person name="Zifcakova L."/>
            <person name="Wipf D."/>
            <person name="Zambonelli A."/>
            <person name="Paolocci F."/>
            <person name="Nowrousian M."/>
            <person name="Ottonello S."/>
            <person name="Baldrian P."/>
            <person name="Spatafora J.W."/>
            <person name="Henrissat B."/>
            <person name="Nagy L.G."/>
            <person name="Aury J.M."/>
            <person name="Wincker P."/>
            <person name="Grigoriev I.V."/>
            <person name="Bonfante P."/>
            <person name="Martin F.M."/>
        </authorList>
    </citation>
    <scope>NUCLEOTIDE SEQUENCE [LARGE SCALE GENOMIC DNA]</scope>
    <source>
        <strain evidence="2 3">RN42</strain>
    </source>
</reference>
<protein>
    <submittedName>
        <fullName evidence="2">Uncharacterized protein</fullName>
    </submittedName>
</protein>
<evidence type="ECO:0000313" key="2">
    <source>
        <dbReference type="EMBL" id="RPA74081.1"/>
    </source>
</evidence>
<evidence type="ECO:0000256" key="1">
    <source>
        <dbReference type="SAM" id="MobiDB-lite"/>
    </source>
</evidence>
<feature type="compositionally biased region" description="Low complexity" evidence="1">
    <location>
        <begin position="47"/>
        <end position="61"/>
    </location>
</feature>
<organism evidence="2 3">
    <name type="scientific">Ascobolus immersus RN42</name>
    <dbReference type="NCBI Taxonomy" id="1160509"/>
    <lineage>
        <taxon>Eukaryota</taxon>
        <taxon>Fungi</taxon>
        <taxon>Dikarya</taxon>
        <taxon>Ascomycota</taxon>
        <taxon>Pezizomycotina</taxon>
        <taxon>Pezizomycetes</taxon>
        <taxon>Pezizales</taxon>
        <taxon>Ascobolaceae</taxon>
        <taxon>Ascobolus</taxon>
    </lineage>
</organism>
<feature type="compositionally biased region" description="Basic and acidic residues" evidence="1">
    <location>
        <begin position="84"/>
        <end position="98"/>
    </location>
</feature>
<evidence type="ECO:0000313" key="3">
    <source>
        <dbReference type="Proteomes" id="UP000275078"/>
    </source>
</evidence>
<feature type="compositionally biased region" description="Low complexity" evidence="1">
    <location>
        <begin position="1"/>
        <end position="35"/>
    </location>
</feature>
<dbReference type="Proteomes" id="UP000275078">
    <property type="component" value="Unassembled WGS sequence"/>
</dbReference>
<dbReference type="AlphaFoldDB" id="A0A3N4HPW3"/>
<keyword evidence="3" id="KW-1185">Reference proteome</keyword>
<sequence length="255" mass="28593">MSTKRQSRTNSRNSSSRRSFSASRPSRPSSHQSYRNPTYEQPSIVIESSNEQSSESESSQQSEREESPPRRQTNGNARKKRNSGLREVKRQEENERCNTDFSHPSYSLEAHTFACPCGGTLKACWPSNCMLSALVTAKIPVFGTTNTAGDLASSISALPLGLHQKLMAYCLDGNLDVQAEVLKVLAEMKIDDWQRYDQNDPQIQANIQEEVERRLKNSTQKERPYIFALMGLSMSKGLGVCEMPSFTAILSKVFE</sequence>
<gene>
    <name evidence="2" type="ORF">BJ508DRAFT_333446</name>
</gene>
<dbReference type="EMBL" id="ML119801">
    <property type="protein sequence ID" value="RPA74081.1"/>
    <property type="molecule type" value="Genomic_DNA"/>
</dbReference>
<name>A0A3N4HPW3_ASCIM</name>
<accession>A0A3N4HPW3</accession>
<feature type="region of interest" description="Disordered" evidence="1">
    <location>
        <begin position="1"/>
        <end position="102"/>
    </location>
</feature>
<proteinExistence type="predicted"/>